<comment type="caution">
    <text evidence="2">The sequence shown here is derived from an EMBL/GenBank/DDBJ whole genome shotgun (WGS) entry which is preliminary data.</text>
</comment>
<sequence>MDKHFLKGVWLQYGGRIVGSFIGIALGLVYLFVGFWKMLFFALLAGLGYFLGRQFDRKEDLKEVIDTIILEKWMRK</sequence>
<keyword evidence="1" id="KW-1133">Transmembrane helix</keyword>
<accession>A0A364K8D5</accession>
<dbReference type="EMBL" id="QJKK01000001">
    <property type="protein sequence ID" value="RAL26559.1"/>
    <property type="molecule type" value="Genomic_DNA"/>
</dbReference>
<dbReference type="AlphaFoldDB" id="A0A364K8D5"/>
<dbReference type="RefSeq" id="WP_113657165.1">
    <property type="nucleotide sequence ID" value="NZ_KZ845663.1"/>
</dbReference>
<name>A0A364K8D5_9BACL</name>
<gene>
    <name evidence="2" type="ORF">DL897_00465</name>
</gene>
<evidence type="ECO:0000313" key="2">
    <source>
        <dbReference type="EMBL" id="RAL26559.1"/>
    </source>
</evidence>
<dbReference type="Proteomes" id="UP000251213">
    <property type="component" value="Unassembled WGS sequence"/>
</dbReference>
<protein>
    <recommendedName>
        <fullName evidence="4">DUF2273 domain-containing protein</fullName>
    </recommendedName>
</protein>
<reference evidence="2 3" key="2">
    <citation type="submission" date="2018-06" db="EMBL/GenBank/DDBJ databases">
        <authorList>
            <person name="Zhirakovskaya E."/>
        </authorList>
    </citation>
    <scope>NUCLEOTIDE SEQUENCE [LARGE SCALE GENOMIC DNA]</scope>
    <source>
        <strain evidence="2 3">FBKL4.011</strain>
    </source>
</reference>
<dbReference type="OrthoDB" id="1798631at2"/>
<evidence type="ECO:0000256" key="1">
    <source>
        <dbReference type="SAM" id="Phobius"/>
    </source>
</evidence>
<evidence type="ECO:0008006" key="4">
    <source>
        <dbReference type="Google" id="ProtNLM"/>
    </source>
</evidence>
<keyword evidence="1" id="KW-0812">Transmembrane</keyword>
<reference evidence="2 3" key="1">
    <citation type="submission" date="2018-06" db="EMBL/GenBank/DDBJ databases">
        <title>Thermoflavimicrobium daqus sp. nov., a thermophilic microbe isolated from Moutai-flavour Daqu.</title>
        <authorList>
            <person name="Wang X."/>
            <person name="Zhou H."/>
        </authorList>
    </citation>
    <scope>NUCLEOTIDE SEQUENCE [LARGE SCALE GENOMIC DNA]</scope>
    <source>
        <strain evidence="2 3">FBKL4.011</strain>
    </source>
</reference>
<feature type="transmembrane region" description="Helical" evidence="1">
    <location>
        <begin position="20"/>
        <end position="52"/>
    </location>
</feature>
<dbReference type="Pfam" id="PF10031">
    <property type="entry name" value="DUF2273"/>
    <property type="match status" value="1"/>
</dbReference>
<proteinExistence type="predicted"/>
<keyword evidence="3" id="KW-1185">Reference proteome</keyword>
<keyword evidence="1" id="KW-0472">Membrane</keyword>
<evidence type="ECO:0000313" key="3">
    <source>
        <dbReference type="Proteomes" id="UP000251213"/>
    </source>
</evidence>
<dbReference type="InterPro" id="IPR018730">
    <property type="entry name" value="DUF2273"/>
</dbReference>
<organism evidence="2 3">
    <name type="scientific">Thermoflavimicrobium daqui</name>
    <dbReference type="NCBI Taxonomy" id="2137476"/>
    <lineage>
        <taxon>Bacteria</taxon>
        <taxon>Bacillati</taxon>
        <taxon>Bacillota</taxon>
        <taxon>Bacilli</taxon>
        <taxon>Bacillales</taxon>
        <taxon>Thermoactinomycetaceae</taxon>
        <taxon>Thermoflavimicrobium</taxon>
    </lineage>
</organism>